<comment type="caution">
    <text evidence="2">The sequence shown here is derived from an EMBL/GenBank/DDBJ whole genome shotgun (WGS) entry which is preliminary data.</text>
</comment>
<feature type="transmembrane region" description="Helical" evidence="1">
    <location>
        <begin position="12"/>
        <end position="32"/>
    </location>
</feature>
<keyword evidence="3" id="KW-1185">Reference proteome</keyword>
<dbReference type="EMBL" id="CAXLJM020000039">
    <property type="protein sequence ID" value="CAL8107969.1"/>
    <property type="molecule type" value="Genomic_DNA"/>
</dbReference>
<evidence type="ECO:0000313" key="2">
    <source>
        <dbReference type="EMBL" id="CAL8107969.1"/>
    </source>
</evidence>
<organism evidence="2 3">
    <name type="scientific">Orchesella dallaii</name>
    <dbReference type="NCBI Taxonomy" id="48710"/>
    <lineage>
        <taxon>Eukaryota</taxon>
        <taxon>Metazoa</taxon>
        <taxon>Ecdysozoa</taxon>
        <taxon>Arthropoda</taxon>
        <taxon>Hexapoda</taxon>
        <taxon>Collembola</taxon>
        <taxon>Entomobryomorpha</taxon>
        <taxon>Entomobryoidea</taxon>
        <taxon>Orchesellidae</taxon>
        <taxon>Orchesellinae</taxon>
        <taxon>Orchesella</taxon>
    </lineage>
</organism>
<keyword evidence="1" id="KW-1133">Transmembrane helix</keyword>
<reference evidence="2 3" key="1">
    <citation type="submission" date="2024-08" db="EMBL/GenBank/DDBJ databases">
        <authorList>
            <person name="Cucini C."/>
            <person name="Frati F."/>
        </authorList>
    </citation>
    <scope>NUCLEOTIDE SEQUENCE [LARGE SCALE GENOMIC DNA]</scope>
</reference>
<name>A0ABP1QM54_9HEXA</name>
<sequence length="163" mass="17545">MKTFVETQFAKAISVTTIFAIFSFELFGAEAFSHSRSKRYLGSGTNPNNIRVSLENQQLFPVNSAGNGGWGNPIPMQQQFPTQNYQQPNKYDGNYNSFGGGNYQQTVDTNNYGGTHQNNVGVGGIQNFAGARGEAQIQKILADAQNNGGSHQTNAGIGGILAF</sequence>
<accession>A0ABP1QM54</accession>
<protein>
    <submittedName>
        <fullName evidence="2">Uncharacterized protein</fullName>
    </submittedName>
</protein>
<proteinExistence type="predicted"/>
<gene>
    <name evidence="2" type="ORF">ODALV1_LOCUS12831</name>
</gene>
<evidence type="ECO:0000313" key="3">
    <source>
        <dbReference type="Proteomes" id="UP001642540"/>
    </source>
</evidence>
<evidence type="ECO:0000256" key="1">
    <source>
        <dbReference type="SAM" id="Phobius"/>
    </source>
</evidence>
<keyword evidence="1" id="KW-0472">Membrane</keyword>
<dbReference type="Proteomes" id="UP001642540">
    <property type="component" value="Unassembled WGS sequence"/>
</dbReference>
<keyword evidence="1" id="KW-0812">Transmembrane</keyword>